<dbReference type="KEGG" id="lwi:UE46_07405"/>
<name>A0A1S7FU69_9LIST</name>
<proteinExistence type="predicted"/>
<organism evidence="1 2">
    <name type="scientific">Listeria weihenstephanensis</name>
    <dbReference type="NCBI Taxonomy" id="1006155"/>
    <lineage>
        <taxon>Bacteria</taxon>
        <taxon>Bacillati</taxon>
        <taxon>Bacillota</taxon>
        <taxon>Bacilli</taxon>
        <taxon>Bacillales</taxon>
        <taxon>Listeriaceae</taxon>
        <taxon>Listeria</taxon>
    </lineage>
</organism>
<dbReference type="EMBL" id="CP011102">
    <property type="protein sequence ID" value="AQY50885.1"/>
    <property type="molecule type" value="Genomic_DNA"/>
</dbReference>
<evidence type="ECO:0000313" key="1">
    <source>
        <dbReference type="EMBL" id="AQY50885.1"/>
    </source>
</evidence>
<dbReference type="AlphaFoldDB" id="A0A1S7FU69"/>
<evidence type="ECO:0000313" key="2">
    <source>
        <dbReference type="Proteomes" id="UP000223060"/>
    </source>
</evidence>
<sequence length="144" mass="15685">MKKNLLIFSLVLVLILVLSLLFRFIISPPSNDFAVTADNYSGDASSEITITNGGNTIATIPALKNEETKEIKKSPVDLTSGGLTFSYTDMLGKKHEENLQIDGESSTMNSTVYISILKVKKDGILELDISYTSGTMESSLNTQE</sequence>
<keyword evidence="2" id="KW-1185">Reference proteome</keyword>
<protein>
    <submittedName>
        <fullName evidence="1">Uncharacterized protein</fullName>
    </submittedName>
</protein>
<accession>A0A1S7FU69</accession>
<dbReference type="RefSeq" id="WP_036060069.1">
    <property type="nucleotide sequence ID" value="NZ_CP011102.1"/>
</dbReference>
<reference evidence="2" key="1">
    <citation type="submission" date="2015-03" db="EMBL/GenBank/DDBJ databases">
        <authorList>
            <person name="Ferrari E."/>
            <person name="Walter M.C."/>
            <person name="Huptas C."/>
            <person name="Scherer S."/>
            <person name="Mueller-Herbst S."/>
        </authorList>
    </citation>
    <scope>NUCLEOTIDE SEQUENCE [LARGE SCALE GENOMIC DNA]</scope>
    <source>
        <strain evidence="2">LWP01</strain>
    </source>
</reference>
<gene>
    <name evidence="1" type="ORF">UE46_07405</name>
</gene>
<dbReference type="Proteomes" id="UP000223060">
    <property type="component" value="Chromosome"/>
</dbReference>